<name>A0ABT5WLU5_9SPHN</name>
<evidence type="ECO:0000256" key="1">
    <source>
        <dbReference type="SAM" id="MobiDB-lite"/>
    </source>
</evidence>
<reference evidence="2 3" key="1">
    <citation type="submission" date="2023-03" db="EMBL/GenBank/DDBJ databases">
        <title>NovoSphingobium album sp. nov. isolated from polycyclic aromatic hydrocarbons- and heavy-metal polluted soil.</title>
        <authorList>
            <person name="Liu Z."/>
            <person name="Wang K."/>
        </authorList>
    </citation>
    <scope>NUCLEOTIDE SEQUENCE [LARGE SCALE GENOMIC DNA]</scope>
    <source>
        <strain evidence="2 3">H3SJ31-1</strain>
    </source>
</reference>
<dbReference type="RefSeq" id="WP_275227111.1">
    <property type="nucleotide sequence ID" value="NZ_JARESE010000012.1"/>
</dbReference>
<gene>
    <name evidence="2" type="ORF">PYV00_04710</name>
</gene>
<accession>A0ABT5WLU5</accession>
<organism evidence="2 3">
    <name type="scientific">Novosphingobium album</name>
    <name type="common">ex Liu et al. 2023</name>
    <dbReference type="NCBI Taxonomy" id="3031130"/>
    <lineage>
        <taxon>Bacteria</taxon>
        <taxon>Pseudomonadati</taxon>
        <taxon>Pseudomonadota</taxon>
        <taxon>Alphaproteobacteria</taxon>
        <taxon>Sphingomonadales</taxon>
        <taxon>Sphingomonadaceae</taxon>
        <taxon>Novosphingobium</taxon>
    </lineage>
</organism>
<evidence type="ECO:0000313" key="3">
    <source>
        <dbReference type="Proteomes" id="UP001216253"/>
    </source>
</evidence>
<dbReference type="Proteomes" id="UP001216253">
    <property type="component" value="Unassembled WGS sequence"/>
</dbReference>
<protein>
    <recommendedName>
        <fullName evidence="4">Lipoprotein</fullName>
    </recommendedName>
</protein>
<dbReference type="PROSITE" id="PS51257">
    <property type="entry name" value="PROKAR_LIPOPROTEIN"/>
    <property type="match status" value="1"/>
</dbReference>
<proteinExistence type="predicted"/>
<keyword evidence="3" id="KW-1185">Reference proteome</keyword>
<dbReference type="EMBL" id="JARESE010000012">
    <property type="protein sequence ID" value="MDE8651021.1"/>
    <property type="molecule type" value="Genomic_DNA"/>
</dbReference>
<feature type="compositionally biased region" description="Low complexity" evidence="1">
    <location>
        <begin position="32"/>
        <end position="50"/>
    </location>
</feature>
<sequence>MKRYHGLAAIAAFSLIACKSESTEAASGETAAATGTATASAAPAQATASPVAMTGATPGAKPTRDFMVGKWGEEGDCALAIEFKADGTMVGPFERWNLADGMLKMVGNPQKIALIIVDDKTMESQIGNDPKHKLTRC</sequence>
<feature type="region of interest" description="Disordered" evidence="1">
    <location>
        <begin position="32"/>
        <end position="63"/>
    </location>
</feature>
<evidence type="ECO:0008006" key="4">
    <source>
        <dbReference type="Google" id="ProtNLM"/>
    </source>
</evidence>
<comment type="caution">
    <text evidence="2">The sequence shown here is derived from an EMBL/GenBank/DDBJ whole genome shotgun (WGS) entry which is preliminary data.</text>
</comment>
<evidence type="ECO:0000313" key="2">
    <source>
        <dbReference type="EMBL" id="MDE8651021.1"/>
    </source>
</evidence>